<dbReference type="InterPro" id="IPR032675">
    <property type="entry name" value="LRR_dom_sf"/>
</dbReference>
<dbReference type="Pfam" id="PF00646">
    <property type="entry name" value="F-box"/>
    <property type="match status" value="1"/>
</dbReference>
<evidence type="ECO:0000313" key="3">
    <source>
        <dbReference type="Proteomes" id="UP000249464"/>
    </source>
</evidence>
<organism evidence="2 3">
    <name type="scientific">Microbotryum silenes-dioicae</name>
    <dbReference type="NCBI Taxonomy" id="796604"/>
    <lineage>
        <taxon>Eukaryota</taxon>
        <taxon>Fungi</taxon>
        <taxon>Dikarya</taxon>
        <taxon>Basidiomycota</taxon>
        <taxon>Pucciniomycotina</taxon>
        <taxon>Microbotryomycetes</taxon>
        <taxon>Microbotryales</taxon>
        <taxon>Microbotryaceae</taxon>
        <taxon>Microbotryum</taxon>
    </lineage>
</organism>
<dbReference type="SUPFAM" id="SSF52047">
    <property type="entry name" value="RNI-like"/>
    <property type="match status" value="1"/>
</dbReference>
<feature type="domain" description="F-box" evidence="1">
    <location>
        <begin position="78"/>
        <end position="124"/>
    </location>
</feature>
<evidence type="ECO:0000313" key="2">
    <source>
        <dbReference type="EMBL" id="SGY19281.1"/>
    </source>
</evidence>
<dbReference type="Gene3D" id="3.80.10.10">
    <property type="entry name" value="Ribonuclease Inhibitor"/>
    <property type="match status" value="1"/>
</dbReference>
<evidence type="ECO:0000259" key="1">
    <source>
        <dbReference type="PROSITE" id="PS50181"/>
    </source>
</evidence>
<dbReference type="InterPro" id="IPR036047">
    <property type="entry name" value="F-box-like_dom_sf"/>
</dbReference>
<dbReference type="EMBL" id="FQNC01000016">
    <property type="protein sequence ID" value="SGY19281.1"/>
    <property type="molecule type" value="Genomic_DNA"/>
</dbReference>
<accession>A0A2X0LYL2</accession>
<dbReference type="PROSITE" id="PS50181">
    <property type="entry name" value="FBOX"/>
    <property type="match status" value="1"/>
</dbReference>
<keyword evidence="3" id="KW-1185">Reference proteome</keyword>
<dbReference type="SUPFAM" id="SSF81383">
    <property type="entry name" value="F-box domain"/>
    <property type="match status" value="1"/>
</dbReference>
<dbReference type="GO" id="GO:0019005">
    <property type="term" value="C:SCF ubiquitin ligase complex"/>
    <property type="evidence" value="ECO:0007669"/>
    <property type="project" value="TreeGrafter"/>
</dbReference>
<sequence length="394" mass="43589">MDIDDHPHVWLDRVQRPELIKAPMCAWVGGDGLTTSRRVGMPERAMDRQNQCGPWANVAIETAIFFEAKRRRIDYRTYQPFDNIPIDVIVRILDQLPLLGLVRLRRINRSFNHLLRSPHLYHTLCISASPAPAPELLALFPSLLPGTSDLTLRSFPFLALEPLLCSVTPYRLLHLDLSFSAVRDEQLEAMAEEGALASLRTLRLKGCRGVKDGAWLATALPKVETLDLSWSGVATLPASVIGAQAPLVELEHELLSTWPGSDDSVDSGYYSDLEVSSFFHCSSTKPRPSIWPPLRHLSLSSCPHLTVATIQAFLESAMPSSLRALDLSHLPLDHHILAHLNLQPSDNSNAEADLHPLETIDLRGVHAVTLVYSTTRTSLGSATNQDPSFGDFGE</sequence>
<reference evidence="2 3" key="1">
    <citation type="submission" date="2016-11" db="EMBL/GenBank/DDBJ databases">
        <authorList>
            <person name="Jaros S."/>
            <person name="Januszkiewicz K."/>
            <person name="Wedrychowicz H."/>
        </authorList>
    </citation>
    <scope>NUCLEOTIDE SEQUENCE [LARGE SCALE GENOMIC DNA]</scope>
</reference>
<dbReference type="GO" id="GO:0031146">
    <property type="term" value="P:SCF-dependent proteasomal ubiquitin-dependent protein catabolic process"/>
    <property type="evidence" value="ECO:0007669"/>
    <property type="project" value="TreeGrafter"/>
</dbReference>
<dbReference type="InterPro" id="IPR001810">
    <property type="entry name" value="F-box_dom"/>
</dbReference>
<protein>
    <submittedName>
        <fullName evidence="2">BQ5605_C014g07602 protein</fullName>
    </submittedName>
</protein>
<dbReference type="AlphaFoldDB" id="A0A2X0LYL2"/>
<dbReference type="PANTHER" id="PTHR13318:SF190">
    <property type="entry name" value="PARTNER OF PAIRED, ISOFORM B"/>
    <property type="match status" value="1"/>
</dbReference>
<dbReference type="SMART" id="SM00256">
    <property type="entry name" value="FBOX"/>
    <property type="match status" value="1"/>
</dbReference>
<dbReference type="PANTHER" id="PTHR13318">
    <property type="entry name" value="PARTNER OF PAIRED, ISOFORM B-RELATED"/>
    <property type="match status" value="1"/>
</dbReference>
<dbReference type="Proteomes" id="UP000249464">
    <property type="component" value="Unassembled WGS sequence"/>
</dbReference>
<proteinExistence type="predicted"/>
<name>A0A2X0LYL2_9BASI</name>
<gene>
    <name evidence="2" type="primary">BQ5605_C014g07602</name>
    <name evidence="2" type="ORF">BQ5605_C014G07602</name>
</gene>